<accession>A0A915JW78</accession>
<reference evidence="2" key="1">
    <citation type="submission" date="2022-11" db="UniProtKB">
        <authorList>
            <consortium name="WormBaseParasite"/>
        </authorList>
    </citation>
    <scope>IDENTIFICATION</scope>
</reference>
<keyword evidence="1" id="KW-1185">Reference proteome</keyword>
<name>A0A915JW78_ROMCU</name>
<dbReference type="Proteomes" id="UP000887565">
    <property type="component" value="Unplaced"/>
</dbReference>
<dbReference type="AlphaFoldDB" id="A0A915JW78"/>
<organism evidence="1 2">
    <name type="scientific">Romanomermis culicivorax</name>
    <name type="common">Nematode worm</name>
    <dbReference type="NCBI Taxonomy" id="13658"/>
    <lineage>
        <taxon>Eukaryota</taxon>
        <taxon>Metazoa</taxon>
        <taxon>Ecdysozoa</taxon>
        <taxon>Nematoda</taxon>
        <taxon>Enoplea</taxon>
        <taxon>Dorylaimia</taxon>
        <taxon>Mermithida</taxon>
        <taxon>Mermithoidea</taxon>
        <taxon>Mermithidae</taxon>
        <taxon>Romanomermis</taxon>
    </lineage>
</organism>
<dbReference type="WBParaSite" id="nRc.2.0.1.t30675-RA">
    <property type="protein sequence ID" value="nRc.2.0.1.t30675-RA"/>
    <property type="gene ID" value="nRc.2.0.1.g30675"/>
</dbReference>
<evidence type="ECO:0000313" key="2">
    <source>
        <dbReference type="WBParaSite" id="nRc.2.0.1.t30675-RA"/>
    </source>
</evidence>
<protein>
    <submittedName>
        <fullName evidence="2">Uncharacterized protein</fullName>
    </submittedName>
</protein>
<proteinExistence type="predicted"/>
<evidence type="ECO:0000313" key="1">
    <source>
        <dbReference type="Proteomes" id="UP000887565"/>
    </source>
</evidence>
<sequence>MTKPLPKTDSLDSFIHIDPLQAPAATHAPATNHSSSLAVTNAKEVHNFRTEACDTLEQISTATVGITNNVPTVQTIDQIKPSNYVFNAKFKSK</sequence>